<organism evidence="2">
    <name type="scientific">Fagus sylvatica</name>
    <name type="common">Beechnut</name>
    <dbReference type="NCBI Taxonomy" id="28930"/>
    <lineage>
        <taxon>Eukaryota</taxon>
        <taxon>Viridiplantae</taxon>
        <taxon>Streptophyta</taxon>
        <taxon>Embryophyta</taxon>
        <taxon>Tracheophyta</taxon>
        <taxon>Spermatophyta</taxon>
        <taxon>Magnoliopsida</taxon>
        <taxon>eudicotyledons</taxon>
        <taxon>Gunneridae</taxon>
        <taxon>Pentapetalae</taxon>
        <taxon>rosids</taxon>
        <taxon>fabids</taxon>
        <taxon>Fagales</taxon>
        <taxon>Fagaceae</taxon>
        <taxon>Fagus</taxon>
    </lineage>
</organism>
<keyword evidence="1" id="KW-0472">Membrane</keyword>
<reference evidence="2" key="1">
    <citation type="submission" date="2018-02" db="EMBL/GenBank/DDBJ databases">
        <authorList>
            <person name="Cohen D.B."/>
            <person name="Kent A.D."/>
        </authorList>
    </citation>
    <scope>NUCLEOTIDE SEQUENCE</scope>
</reference>
<name>A0A2N9GSM3_FAGSY</name>
<dbReference type="EMBL" id="OIVN01002313">
    <property type="protein sequence ID" value="SPD02493.1"/>
    <property type="molecule type" value="Genomic_DNA"/>
</dbReference>
<proteinExistence type="predicted"/>
<dbReference type="AlphaFoldDB" id="A0A2N9GSM3"/>
<evidence type="ECO:0000256" key="1">
    <source>
        <dbReference type="SAM" id="Phobius"/>
    </source>
</evidence>
<keyword evidence="1" id="KW-0812">Transmembrane</keyword>
<gene>
    <name evidence="2" type="ORF">FSB_LOCUS30375</name>
</gene>
<feature type="transmembrane region" description="Helical" evidence="1">
    <location>
        <begin position="47"/>
        <end position="64"/>
    </location>
</feature>
<keyword evidence="1" id="KW-1133">Transmembrane helix</keyword>
<dbReference type="PANTHER" id="PTHR36063">
    <property type="entry name" value="ARABIDOPSIS THALIANA GENOMIC DNA, CHROMOSOME 5, P1 CLONE:MOK16"/>
    <property type="match status" value="1"/>
</dbReference>
<dbReference type="PANTHER" id="PTHR36063:SF1">
    <property type="entry name" value="ARABIDOPSIS THALIANA GENOMIC DNA, CHROMOSOME 5, P1 CLONE:MOK16"/>
    <property type="match status" value="1"/>
</dbReference>
<accession>A0A2N9GSM3</accession>
<protein>
    <submittedName>
        <fullName evidence="2">Uncharacterized protein</fullName>
    </submittedName>
</protein>
<evidence type="ECO:0000313" key="2">
    <source>
        <dbReference type="EMBL" id="SPD02493.1"/>
    </source>
</evidence>
<sequence>MVKERYMQNWIEVAPAPLISHQKSSNSPKLEPILEEGSENSEVLQKGVFFVIPLLLSVGFYLFLHRDDQA</sequence>